<dbReference type="HOGENOM" id="CLU_1506069_0_0_1"/>
<gene>
    <name evidence="2" type="primary">AlNc14C151G7531</name>
    <name evidence="2" type="ORF">ALNC14_084900</name>
</gene>
<evidence type="ECO:0000313" key="2">
    <source>
        <dbReference type="EMBL" id="CCA22347.1"/>
    </source>
</evidence>
<accession>F0WM20</accession>
<reference evidence="2" key="2">
    <citation type="submission" date="2011-02" db="EMBL/GenBank/DDBJ databases">
        <authorList>
            <person name="MacLean D."/>
        </authorList>
    </citation>
    <scope>NUCLEOTIDE SEQUENCE</scope>
</reference>
<sequence>MDTQILKSLQKVRKICPRSQREVRECLDTAITVFEKRKKEPDPHTQNGSEVPFEPFLLAVLTRHGKLVAVALDAIEKFLAFNYLQTNAAVPESIRKRVTQKTSCSSISIKTRSFQTSNGSNGSTGLSPGGPVFATSEPLGAEYSSLYDPNSGNTPINQENWKLMDYMIQIFSFKCSVCY</sequence>
<reference evidence="2" key="1">
    <citation type="journal article" date="2011" name="PLoS Biol.">
        <title>Gene gain and loss during evolution of obligate parasitism in the white rust pathogen of Arabidopsis thaliana.</title>
        <authorList>
            <person name="Kemen E."/>
            <person name="Gardiner A."/>
            <person name="Schultz-Larsen T."/>
            <person name="Kemen A.C."/>
            <person name="Balmuth A.L."/>
            <person name="Robert-Seilaniantz A."/>
            <person name="Bailey K."/>
            <person name="Holub E."/>
            <person name="Studholme D.J."/>
            <person name="Maclean D."/>
            <person name="Jones J.D."/>
        </authorList>
    </citation>
    <scope>NUCLEOTIDE SEQUENCE</scope>
</reference>
<evidence type="ECO:0000259" key="1">
    <source>
        <dbReference type="Pfam" id="PF16213"/>
    </source>
</evidence>
<dbReference type="Pfam" id="PF16213">
    <property type="entry name" value="DCB"/>
    <property type="match status" value="1"/>
</dbReference>
<dbReference type="InterPro" id="IPR032629">
    <property type="entry name" value="DCB_dom"/>
</dbReference>
<proteinExistence type="predicted"/>
<organism evidence="2">
    <name type="scientific">Albugo laibachii Nc14</name>
    <dbReference type="NCBI Taxonomy" id="890382"/>
    <lineage>
        <taxon>Eukaryota</taxon>
        <taxon>Sar</taxon>
        <taxon>Stramenopiles</taxon>
        <taxon>Oomycota</taxon>
        <taxon>Peronosporomycetes</taxon>
        <taxon>Albuginales</taxon>
        <taxon>Albuginaceae</taxon>
        <taxon>Albugo</taxon>
    </lineage>
</organism>
<dbReference type="EMBL" id="FR824196">
    <property type="protein sequence ID" value="CCA22347.1"/>
    <property type="molecule type" value="Genomic_DNA"/>
</dbReference>
<protein>
    <submittedName>
        <fullName evidence="2">Brefeldin Ainhibited guanine nucleotideexchange protein putative</fullName>
    </submittedName>
</protein>
<dbReference type="AlphaFoldDB" id="F0WM20"/>
<name>F0WM20_9STRA</name>
<feature type="domain" description="Mon2/Sec7/BIG1-like dimerisation and cyclophilin-binding" evidence="1">
    <location>
        <begin position="5"/>
        <end position="89"/>
    </location>
</feature>